<protein>
    <submittedName>
        <fullName evidence="5">Winged helix-turn-helix transcriptional regulator</fullName>
    </submittedName>
</protein>
<comment type="caution">
    <text evidence="5">The sequence shown here is derived from an EMBL/GenBank/DDBJ whole genome shotgun (WGS) entry which is preliminary data.</text>
</comment>
<dbReference type="PROSITE" id="PS50995">
    <property type="entry name" value="HTH_MARR_2"/>
    <property type="match status" value="1"/>
</dbReference>
<dbReference type="InterPro" id="IPR036390">
    <property type="entry name" value="WH_DNA-bd_sf"/>
</dbReference>
<name>A0AAE4Z769_9BACT</name>
<proteinExistence type="predicted"/>
<evidence type="ECO:0000313" key="5">
    <source>
        <dbReference type="EMBL" id="NIR74263.1"/>
    </source>
</evidence>
<evidence type="ECO:0000256" key="2">
    <source>
        <dbReference type="ARBA" id="ARBA00023125"/>
    </source>
</evidence>
<dbReference type="InterPro" id="IPR000835">
    <property type="entry name" value="HTH_MarR-typ"/>
</dbReference>
<dbReference type="PRINTS" id="PR00598">
    <property type="entry name" value="HTHMARR"/>
</dbReference>
<evidence type="ECO:0000256" key="3">
    <source>
        <dbReference type="ARBA" id="ARBA00023163"/>
    </source>
</evidence>
<feature type="domain" description="HTH marR-type" evidence="4">
    <location>
        <begin position="16"/>
        <end position="148"/>
    </location>
</feature>
<keyword evidence="3" id="KW-0804">Transcription</keyword>
<dbReference type="GO" id="GO:0006950">
    <property type="term" value="P:response to stress"/>
    <property type="evidence" value="ECO:0007669"/>
    <property type="project" value="TreeGrafter"/>
</dbReference>
<organism evidence="5 6">
    <name type="scientific">Candidatus Kutchimonas denitrificans</name>
    <dbReference type="NCBI Taxonomy" id="3056748"/>
    <lineage>
        <taxon>Bacteria</taxon>
        <taxon>Pseudomonadati</taxon>
        <taxon>Gemmatimonadota</taxon>
        <taxon>Gemmatimonadia</taxon>
        <taxon>Candidatus Palauibacterales</taxon>
        <taxon>Candidatus Palauibacteraceae</taxon>
        <taxon>Candidatus Kutchimonas</taxon>
    </lineage>
</organism>
<dbReference type="Pfam" id="PF01047">
    <property type="entry name" value="MarR"/>
    <property type="match status" value="1"/>
</dbReference>
<evidence type="ECO:0000259" key="4">
    <source>
        <dbReference type="PROSITE" id="PS50995"/>
    </source>
</evidence>
<dbReference type="AlphaFoldDB" id="A0AAE4Z769"/>
<dbReference type="PANTHER" id="PTHR33164:SF89">
    <property type="entry name" value="MARR FAMILY REGULATORY PROTEIN"/>
    <property type="match status" value="1"/>
</dbReference>
<evidence type="ECO:0000256" key="1">
    <source>
        <dbReference type="ARBA" id="ARBA00023015"/>
    </source>
</evidence>
<dbReference type="SUPFAM" id="SSF46785">
    <property type="entry name" value="Winged helix' DNA-binding domain"/>
    <property type="match status" value="1"/>
</dbReference>
<evidence type="ECO:0000313" key="6">
    <source>
        <dbReference type="Proteomes" id="UP000702544"/>
    </source>
</evidence>
<gene>
    <name evidence="5" type="ORF">GWO12_03995</name>
</gene>
<keyword evidence="1" id="KW-0805">Transcription regulation</keyword>
<dbReference type="EMBL" id="JAACAK010000032">
    <property type="protein sequence ID" value="NIR74263.1"/>
    <property type="molecule type" value="Genomic_DNA"/>
</dbReference>
<accession>A0AAE4Z769</accession>
<sequence>MTELPASTPTNPDAACHAVLVALRRIARGLDLHSRYLSQHYGLTGPQLLLLRELTGGDNGTVGRLAEAISVSQATLTGIIDRLERKGLVRRRRDQADKRRVVVEVTGTGRRALQSPPSLLQDSFVEKFTRLEAEEQAQILASLERLLAMMEPERASISDPAETLEARTKA</sequence>
<dbReference type="Gene3D" id="1.10.10.10">
    <property type="entry name" value="Winged helix-like DNA-binding domain superfamily/Winged helix DNA-binding domain"/>
    <property type="match status" value="1"/>
</dbReference>
<dbReference type="InterPro" id="IPR036388">
    <property type="entry name" value="WH-like_DNA-bd_sf"/>
</dbReference>
<keyword evidence="2" id="KW-0238">DNA-binding</keyword>
<dbReference type="SMART" id="SM00347">
    <property type="entry name" value="HTH_MARR"/>
    <property type="match status" value="1"/>
</dbReference>
<dbReference type="Proteomes" id="UP000702544">
    <property type="component" value="Unassembled WGS sequence"/>
</dbReference>
<reference evidence="5 6" key="1">
    <citation type="submission" date="2020-01" db="EMBL/GenBank/DDBJ databases">
        <title>Genomes assembled from Gulf of Kutch pelagic sediment metagenomes.</title>
        <authorList>
            <person name="Chandrashekar M."/>
            <person name="Mahajan M.S."/>
            <person name="Dave K.J."/>
            <person name="Vatsa P."/>
            <person name="Nathani N.M."/>
        </authorList>
    </citation>
    <scope>NUCLEOTIDE SEQUENCE [LARGE SCALE GENOMIC DNA]</scope>
    <source>
        <strain evidence="5">KS3-K002</strain>
    </source>
</reference>
<dbReference type="InterPro" id="IPR023187">
    <property type="entry name" value="Tscrpt_reg_MarR-type_CS"/>
</dbReference>
<dbReference type="PANTHER" id="PTHR33164">
    <property type="entry name" value="TRANSCRIPTIONAL REGULATOR, MARR FAMILY"/>
    <property type="match status" value="1"/>
</dbReference>
<dbReference type="InterPro" id="IPR039422">
    <property type="entry name" value="MarR/SlyA-like"/>
</dbReference>
<dbReference type="GO" id="GO:0003677">
    <property type="term" value="F:DNA binding"/>
    <property type="evidence" value="ECO:0007669"/>
    <property type="project" value="UniProtKB-KW"/>
</dbReference>
<dbReference type="GO" id="GO:0003700">
    <property type="term" value="F:DNA-binding transcription factor activity"/>
    <property type="evidence" value="ECO:0007669"/>
    <property type="project" value="InterPro"/>
</dbReference>
<dbReference type="PROSITE" id="PS01117">
    <property type="entry name" value="HTH_MARR_1"/>
    <property type="match status" value="1"/>
</dbReference>